<gene>
    <name evidence="2" type="ORF">PAN31108_05134</name>
</gene>
<accession>A0A5E4Z7W2</accession>
<feature type="region of interest" description="Disordered" evidence="1">
    <location>
        <begin position="847"/>
        <end position="874"/>
    </location>
</feature>
<dbReference type="OrthoDB" id="8932303at2"/>
<evidence type="ECO:0000313" key="2">
    <source>
        <dbReference type="EMBL" id="VVE56762.1"/>
    </source>
</evidence>
<name>A0A5E4Z7W2_9BURK</name>
<protein>
    <submittedName>
        <fullName evidence="2">Uncharacterized protein</fullName>
    </submittedName>
</protein>
<sequence>MAATEILPNEASQPPDHLEPEALLQLASDIRTFLTQTRIGGIGVHATTAREFSTPYISGYPTDFAAMSCPRSFYPTVIANRKALDLNAPDLQPVEKVTIDMDDLGLDELGIDPPVPEAYPSVAPHTREIVPKLYQALLGEEAVFQTDGKWNIATPSGVIEMQSRLQIDNLMVVVFCTETTTFVYFAQDVDPHRASAPQLHIDRRVGSGDTVRLGELTIVNARRRYSRLYPEAAGRSAFARAPETAHTLAPATKSAEEVIAAAIRRDIENSKICTRLHVNRLVDVENSSANFLLPLRAITDRAIDFVFLRDSGVRVANSPLSPIRGLQALAVVTNELRDKLMLGQSASLKLISRKLLEPEIVTTLAKGIQFLNSDTKTTAALFRKTTTNYLRLLAVLMSDGVVEQLAVWNMLKSREGQHLTSMLGREAGYDLPLGRAMMGLLDEFSDQHALLSSIRSTLITSKTSRRDGFLRELNRHLKRGAPYAAILKIELESKQYACPTASLNASANYFESIHNHDFQLRDKLTRKDRMRHAVQHEALGSILDTLRMDLSTEAFIAMATNNLGAELLRDMPTIPLSEQRSYRGLVFSAVENAWQKVLPSDSPPSRVMQSVLSKVGPQIGREIAAARKPRRDHIVENARDNFAKFLRDHPDATQNEVVSKRLQIRRDAMAEYTGLIRSNGKTLDRSAQSLIAHGSEDASNNAAMLKHQRHVAAATAAAAMTVTTHAGQTGRREAEDCALPTSQASTLRDAAFQAQAIREAGQREAIRRAFSSPPAIALTVAAFGTQATHDASRREAIDHAFQASQEMARREAASRNQAALNKAGIFWRIASDTSNTLRNAEKAIKSVASRHQQKPSREPRTQQGSALSRSRLPRAASTNSLSSLCSVTSAEVDAVLNEVLGPGFDAIPTLPDVPDCPVGGGHPAQRSSEGWGPSAFK</sequence>
<reference evidence="2 3" key="1">
    <citation type="submission" date="2019-08" db="EMBL/GenBank/DDBJ databases">
        <authorList>
            <person name="Peeters C."/>
        </authorList>
    </citation>
    <scope>NUCLEOTIDE SEQUENCE [LARGE SCALE GENOMIC DNA]</scope>
    <source>
        <strain evidence="2 3">LMG 31108</strain>
    </source>
</reference>
<evidence type="ECO:0000313" key="3">
    <source>
        <dbReference type="Proteomes" id="UP000406256"/>
    </source>
</evidence>
<keyword evidence="3" id="KW-1185">Reference proteome</keyword>
<dbReference type="Proteomes" id="UP000406256">
    <property type="component" value="Unassembled WGS sequence"/>
</dbReference>
<dbReference type="RefSeq" id="WP_150671564.1">
    <property type="nucleotide sequence ID" value="NZ_CABPSB010000034.1"/>
</dbReference>
<dbReference type="AlphaFoldDB" id="A0A5E4Z7W2"/>
<evidence type="ECO:0000256" key="1">
    <source>
        <dbReference type="SAM" id="MobiDB-lite"/>
    </source>
</evidence>
<dbReference type="EMBL" id="CABPSB010000034">
    <property type="protein sequence ID" value="VVE56762.1"/>
    <property type="molecule type" value="Genomic_DNA"/>
</dbReference>
<feature type="region of interest" description="Disordered" evidence="1">
    <location>
        <begin position="909"/>
        <end position="937"/>
    </location>
</feature>
<proteinExistence type="predicted"/>
<organism evidence="2 3">
    <name type="scientific">Pandoraea anhela</name>
    <dbReference type="NCBI Taxonomy" id="2508295"/>
    <lineage>
        <taxon>Bacteria</taxon>
        <taxon>Pseudomonadati</taxon>
        <taxon>Pseudomonadota</taxon>
        <taxon>Betaproteobacteria</taxon>
        <taxon>Burkholderiales</taxon>
        <taxon>Burkholderiaceae</taxon>
        <taxon>Pandoraea</taxon>
    </lineage>
</organism>